<dbReference type="InterPro" id="IPR024079">
    <property type="entry name" value="MetalloPept_cat_dom_sf"/>
</dbReference>
<evidence type="ECO:0000313" key="1">
    <source>
        <dbReference type="EMBL" id="MDQ2070671.1"/>
    </source>
</evidence>
<dbReference type="Pfam" id="PF06167">
    <property type="entry name" value="Peptidase_M90"/>
    <property type="match status" value="1"/>
</dbReference>
<comment type="caution">
    <text evidence="1">The sequence shown here is derived from an EMBL/GenBank/DDBJ whole genome shotgun (WGS) entry which is preliminary data.</text>
</comment>
<keyword evidence="2" id="KW-1185">Reference proteome</keyword>
<dbReference type="CDD" id="cd20169">
    <property type="entry name" value="Peptidase_M90_mtfA"/>
    <property type="match status" value="1"/>
</dbReference>
<evidence type="ECO:0000313" key="2">
    <source>
        <dbReference type="Proteomes" id="UP001239019"/>
    </source>
</evidence>
<dbReference type="InterPro" id="IPR042252">
    <property type="entry name" value="MtfA_N"/>
</dbReference>
<dbReference type="SUPFAM" id="SSF55486">
    <property type="entry name" value="Metalloproteases ('zincins'), catalytic domain"/>
    <property type="match status" value="1"/>
</dbReference>
<dbReference type="PANTHER" id="PTHR30164:SF2">
    <property type="entry name" value="PROTEIN MTFA"/>
    <property type="match status" value="1"/>
</dbReference>
<gene>
    <name evidence="1" type="ORF">RBH19_12390</name>
</gene>
<reference evidence="1 2" key="1">
    <citation type="submission" date="2023-08" db="EMBL/GenBank/DDBJ databases">
        <title>Whole-genome sequencing of halo(alkali)philic microorganisms from hypersaline lakes.</title>
        <authorList>
            <person name="Sorokin D.Y."/>
            <person name="Abbas B."/>
            <person name="Merkel A.Y."/>
        </authorList>
    </citation>
    <scope>NUCLEOTIDE SEQUENCE [LARGE SCALE GENOMIC DNA]</scope>
    <source>
        <strain evidence="1 2">AB-CW4</strain>
    </source>
</reference>
<organism evidence="1 2">
    <name type="scientific">Natronospira bacteriovora</name>
    <dbReference type="NCBI Taxonomy" id="3069753"/>
    <lineage>
        <taxon>Bacteria</taxon>
        <taxon>Pseudomonadati</taxon>
        <taxon>Pseudomonadota</taxon>
        <taxon>Gammaproteobacteria</taxon>
        <taxon>Natronospirales</taxon>
        <taxon>Natronospiraceae</taxon>
        <taxon>Natronospira</taxon>
    </lineage>
</organism>
<dbReference type="InterPro" id="IPR010384">
    <property type="entry name" value="MtfA_fam"/>
</dbReference>
<sequence>MFSLFRHWRENRRLARLPVTRAEWENAVADWSVARRYQGADRERLCRLALRFLVRKRFESGGQLELSNHMQLRVATMAAVPILNLGLDWYDNFYSVILYPAEFIPEHEYEDDFGVIHRDRHPLSGEAWQQGPVILSWEDVLKSGREPGYNVVIHEMAHKLDMLHDGPNGSPPLHRGMDPEAWRRAFTEAWQALEALDEAGEEEWPIDPYALENPGEFFSVVCEVFFETPAHLKQLWPAVYAQLCAFYRQDPLAEAPASHAIHGALEA</sequence>
<dbReference type="RefSeq" id="WP_306729170.1">
    <property type="nucleotide sequence ID" value="NZ_JAVDDT010000009.1"/>
</dbReference>
<accession>A0ABU0W9J6</accession>
<dbReference type="PANTHER" id="PTHR30164">
    <property type="entry name" value="MTFA PEPTIDASE"/>
    <property type="match status" value="1"/>
</dbReference>
<dbReference type="Gene3D" id="1.10.472.150">
    <property type="entry name" value="Glucose-regulated metallo-peptidase M90, N-terminal domain"/>
    <property type="match status" value="1"/>
</dbReference>
<protein>
    <submittedName>
        <fullName evidence="1">Zinc-dependent peptidase</fullName>
    </submittedName>
</protein>
<proteinExistence type="predicted"/>
<dbReference type="EMBL" id="JAVDDT010000009">
    <property type="protein sequence ID" value="MDQ2070671.1"/>
    <property type="molecule type" value="Genomic_DNA"/>
</dbReference>
<dbReference type="Gene3D" id="3.40.390.10">
    <property type="entry name" value="Collagenase (Catalytic Domain)"/>
    <property type="match status" value="1"/>
</dbReference>
<dbReference type="Proteomes" id="UP001239019">
    <property type="component" value="Unassembled WGS sequence"/>
</dbReference>
<name>A0ABU0W9J6_9GAMM</name>